<dbReference type="SUPFAM" id="SSF53098">
    <property type="entry name" value="Ribonuclease H-like"/>
    <property type="match status" value="1"/>
</dbReference>
<proteinExistence type="predicted"/>
<sequence length="703" mass="78919">MTKHGRATNNAVLCTARGEMFLRSEEVECAKNEAFHIEYIKNALREIGVDNVSLIVVDGEKAARLATATVCDEKLADGTYKHPMLWHQRCTTHAYSLLIGDILGCYDEHGDERHCIWMHRASACAGEVITFFRSHGFAERARKARNVDEKGEKVARQLKKYVETRFASVFYVLERFVENWRVLLQALSDITCGANGRYEKQEYRQTARTLTQWMSTESFQFACELTRDILEPIVIALRRTDTKTPNLYRVVGDFYKARADCETVIAQAYAKLSGDASNKVSNDAGDALFRVYANEIRQCFDKRERDILTNNAWGAHALFAPRNFLEPDKDVERMQCAERRVCDFIERVYDPVIFADEFKAAMREWEDYSLRSEARMGRGFFKFADAKERFESRKDGESSADFAARQLEENFHFWDYKLQKENSKLAPIALRLTCGFAGQGSAERANKAVARVYTKTRNRQTAEVTDAFLRIRSHVHQHNARAKTGVSKNQLGEVNRARGDDDGAHADDTSADESSDDDEPEARSDLLRPSTMRAFDKFDKSGTIYAPVHGNAAFGPLFGMRPTIYESAGERAPPPVTTQAVEQHQQPCDDAAAAVDASSVDTISTPHADERVQEAHAQEAPSSPCIGGGDGAQVHAAVNAAIDAPTRQPAPSSPKKRQQEAIDDTIRVDDERCYKCMNSNARVCRCPPAVHAPSKRPRRAARA</sequence>
<evidence type="ECO:0008006" key="3">
    <source>
        <dbReference type="Google" id="ProtNLM"/>
    </source>
</evidence>
<accession>A0A7S0PIZ7</accession>
<dbReference type="InterPro" id="IPR012337">
    <property type="entry name" value="RNaseH-like_sf"/>
</dbReference>
<reference evidence="2" key="1">
    <citation type="submission" date="2021-01" db="EMBL/GenBank/DDBJ databases">
        <authorList>
            <person name="Corre E."/>
            <person name="Pelletier E."/>
            <person name="Niang G."/>
            <person name="Scheremetjew M."/>
            <person name="Finn R."/>
            <person name="Kale V."/>
            <person name="Holt S."/>
            <person name="Cochrane G."/>
            <person name="Meng A."/>
            <person name="Brown T."/>
            <person name="Cohen L."/>
        </authorList>
    </citation>
    <scope>NUCLEOTIDE SEQUENCE</scope>
    <source>
        <strain evidence="2">Clade-D-RCC2572</strain>
    </source>
</reference>
<organism evidence="2">
    <name type="scientific">Ostreococcus mediterraneus</name>
    <dbReference type="NCBI Taxonomy" id="1486918"/>
    <lineage>
        <taxon>Eukaryota</taxon>
        <taxon>Viridiplantae</taxon>
        <taxon>Chlorophyta</taxon>
        <taxon>Mamiellophyceae</taxon>
        <taxon>Mamiellales</taxon>
        <taxon>Bathycoccaceae</taxon>
        <taxon>Ostreococcus</taxon>
    </lineage>
</organism>
<gene>
    <name evidence="2" type="ORF">OMED0929_LOCUS1156</name>
</gene>
<evidence type="ECO:0000256" key="1">
    <source>
        <dbReference type="SAM" id="MobiDB-lite"/>
    </source>
</evidence>
<dbReference type="AlphaFoldDB" id="A0A7S0PIZ7"/>
<protein>
    <recommendedName>
        <fullName evidence="3">DUF659 domain-containing protein</fullName>
    </recommendedName>
</protein>
<evidence type="ECO:0000313" key="2">
    <source>
        <dbReference type="EMBL" id="CAD8577345.1"/>
    </source>
</evidence>
<name>A0A7S0PIZ7_9CHLO</name>
<dbReference type="EMBL" id="HBEW01001327">
    <property type="protein sequence ID" value="CAD8577345.1"/>
    <property type="molecule type" value="Transcribed_RNA"/>
</dbReference>
<feature type="region of interest" description="Disordered" evidence="1">
    <location>
        <begin position="476"/>
        <end position="530"/>
    </location>
</feature>
<feature type="compositionally biased region" description="Acidic residues" evidence="1">
    <location>
        <begin position="509"/>
        <end position="520"/>
    </location>
</feature>
<feature type="region of interest" description="Disordered" evidence="1">
    <location>
        <begin position="644"/>
        <end position="665"/>
    </location>
</feature>
<feature type="compositionally biased region" description="Basic and acidic residues" evidence="1">
    <location>
        <begin position="495"/>
        <end position="508"/>
    </location>
</feature>